<accession>A0A066ZYL5</accession>
<sequence>MKIEPPARQTYIENLCFILPLSPLRNTPKVQFFSINNVLEDLSGIDLVIHGKDGRSPLIDGDDTWYWYMHTDQEDKLVVHQGKRVVELYSQQHGQVETFEVTTDAIYHNGEKIHDGAAILGWVPYVFHRVHSPEGSISTNYARRLKDFDLDTNFNIYQLDTETGNYEVARIGSLDQPKAS</sequence>
<keyword evidence="2" id="KW-1185">Reference proteome</keyword>
<dbReference type="RefSeq" id="WP_029909628.1">
    <property type="nucleotide sequence ID" value="NZ_AP020335.1"/>
</dbReference>
<protein>
    <submittedName>
        <fullName evidence="1">Uncharacterized protein</fullName>
    </submittedName>
</protein>
<comment type="caution">
    <text evidence="1">The sequence shown here is derived from an EMBL/GenBank/DDBJ whole genome shotgun (WGS) entry which is preliminary data.</text>
</comment>
<dbReference type="AlphaFoldDB" id="A0A066ZYL5"/>
<reference evidence="1 2" key="1">
    <citation type="submission" date="2014-04" db="EMBL/GenBank/DDBJ databases">
        <title>Draft genome sequence of Hydrogenovibrio marinus MH-110, a model organism for aerobic H2 metabolism.</title>
        <authorList>
            <person name="Cha H.J."/>
            <person name="Jo B.H."/>
            <person name="Hwang B.H."/>
        </authorList>
    </citation>
    <scope>NUCLEOTIDE SEQUENCE [LARGE SCALE GENOMIC DNA]</scope>
    <source>
        <strain evidence="1 2">MH-110</strain>
    </source>
</reference>
<organism evidence="1 2">
    <name type="scientific">Hydrogenovibrio marinus</name>
    <dbReference type="NCBI Taxonomy" id="28885"/>
    <lineage>
        <taxon>Bacteria</taxon>
        <taxon>Pseudomonadati</taxon>
        <taxon>Pseudomonadota</taxon>
        <taxon>Gammaproteobacteria</taxon>
        <taxon>Thiotrichales</taxon>
        <taxon>Piscirickettsiaceae</taxon>
        <taxon>Hydrogenovibrio</taxon>
    </lineage>
</organism>
<dbReference type="EMBL" id="JMIU01000001">
    <property type="protein sequence ID" value="KDN95451.1"/>
    <property type="molecule type" value="Genomic_DNA"/>
</dbReference>
<dbReference type="Proteomes" id="UP000027341">
    <property type="component" value="Unassembled WGS sequence"/>
</dbReference>
<dbReference type="STRING" id="28885.EI16_03885"/>
<evidence type="ECO:0000313" key="1">
    <source>
        <dbReference type="EMBL" id="KDN95451.1"/>
    </source>
</evidence>
<gene>
    <name evidence="1" type="ORF">EI16_03885</name>
</gene>
<evidence type="ECO:0000313" key="2">
    <source>
        <dbReference type="Proteomes" id="UP000027341"/>
    </source>
</evidence>
<proteinExistence type="predicted"/>
<name>A0A066ZYL5_HYDMR</name>